<name>A0A517T043_9BACT</name>
<gene>
    <name evidence="1" type="ORF">SV7mr_42510</name>
</gene>
<dbReference type="AlphaFoldDB" id="A0A517T043"/>
<accession>A0A517T043</accession>
<dbReference type="Proteomes" id="UP000315003">
    <property type="component" value="Chromosome"/>
</dbReference>
<evidence type="ECO:0000313" key="1">
    <source>
        <dbReference type="EMBL" id="QDT61712.1"/>
    </source>
</evidence>
<organism evidence="1 2">
    <name type="scientific">Stieleria bergensis</name>
    <dbReference type="NCBI Taxonomy" id="2528025"/>
    <lineage>
        <taxon>Bacteria</taxon>
        <taxon>Pseudomonadati</taxon>
        <taxon>Planctomycetota</taxon>
        <taxon>Planctomycetia</taxon>
        <taxon>Pirellulales</taxon>
        <taxon>Pirellulaceae</taxon>
        <taxon>Stieleria</taxon>
    </lineage>
</organism>
<keyword evidence="2" id="KW-1185">Reference proteome</keyword>
<dbReference type="EMBL" id="CP036272">
    <property type="protein sequence ID" value="QDT61712.1"/>
    <property type="molecule type" value="Genomic_DNA"/>
</dbReference>
<sequence>MVIPPQTQPANFTKPAHGAEPHWIPCSRLLGRFSILLGQFSRLLGQFSRLLGQFSRLQGRAA</sequence>
<protein>
    <submittedName>
        <fullName evidence="1">Uncharacterized protein</fullName>
    </submittedName>
</protein>
<evidence type="ECO:0000313" key="2">
    <source>
        <dbReference type="Proteomes" id="UP000315003"/>
    </source>
</evidence>
<proteinExistence type="predicted"/>
<reference evidence="1 2" key="1">
    <citation type="submission" date="2019-02" db="EMBL/GenBank/DDBJ databases">
        <title>Deep-cultivation of Planctomycetes and their phenomic and genomic characterization uncovers novel biology.</title>
        <authorList>
            <person name="Wiegand S."/>
            <person name="Jogler M."/>
            <person name="Boedeker C."/>
            <person name="Pinto D."/>
            <person name="Vollmers J."/>
            <person name="Rivas-Marin E."/>
            <person name="Kohn T."/>
            <person name="Peeters S.H."/>
            <person name="Heuer A."/>
            <person name="Rast P."/>
            <person name="Oberbeckmann S."/>
            <person name="Bunk B."/>
            <person name="Jeske O."/>
            <person name="Meyerdierks A."/>
            <person name="Storesund J.E."/>
            <person name="Kallscheuer N."/>
            <person name="Luecker S."/>
            <person name="Lage O.M."/>
            <person name="Pohl T."/>
            <person name="Merkel B.J."/>
            <person name="Hornburger P."/>
            <person name="Mueller R.-W."/>
            <person name="Bruemmer F."/>
            <person name="Labrenz M."/>
            <person name="Spormann A.M."/>
            <person name="Op den Camp H."/>
            <person name="Overmann J."/>
            <person name="Amann R."/>
            <person name="Jetten M.S.M."/>
            <person name="Mascher T."/>
            <person name="Medema M.H."/>
            <person name="Devos D.P."/>
            <person name="Kaster A.-K."/>
            <person name="Ovreas L."/>
            <person name="Rohde M."/>
            <person name="Galperin M.Y."/>
            <person name="Jogler C."/>
        </authorList>
    </citation>
    <scope>NUCLEOTIDE SEQUENCE [LARGE SCALE GENOMIC DNA]</scope>
    <source>
        <strain evidence="1 2">SV_7m_r</strain>
    </source>
</reference>